<dbReference type="RefSeq" id="WP_326928437.1">
    <property type="nucleotide sequence ID" value="NZ_CP123443.1"/>
</dbReference>
<dbReference type="EMBL" id="CP123443">
    <property type="protein sequence ID" value="WGK70229.1"/>
    <property type="molecule type" value="Genomic_DNA"/>
</dbReference>
<name>A0ABY8MJM7_9SPIO</name>
<protein>
    <submittedName>
        <fullName evidence="1">Uncharacterized protein</fullName>
    </submittedName>
</protein>
<sequence>MASSLQLEMTSNVELANIGAVVRLAAEAAPTEAEALAGKGHVSVSIPAGVTRKISISQHYSTNFTDGLTLADVLAPSTAYKLYLYFPAGRITATAEITGLNITDDRAIVPFTTAALPAEDDAKWLSNIGSKCLGSLDTYYFMQEQTGVAVCYFYTNFSPLALEIVYKSNEGPLDNIGTYDGRVGTPSAAFHFAYGSISGYTSNSTNHYAYWIGADKVAKIQNSMRSTTIDLLGIPIAFDIPVTRH</sequence>
<reference evidence="1 2" key="1">
    <citation type="submission" date="2023-04" db="EMBL/GenBank/DDBJ databases">
        <title>Spirochaete genome identified in red abalone sample constitutes a novel genus.</title>
        <authorList>
            <person name="Sharma S.P."/>
            <person name="Purcell C.M."/>
            <person name="Hyde J.R."/>
            <person name="Severin A.J."/>
        </authorList>
    </citation>
    <scope>NUCLEOTIDE SEQUENCE [LARGE SCALE GENOMIC DNA]</scope>
    <source>
        <strain evidence="1 2">SP-2023</strain>
    </source>
</reference>
<evidence type="ECO:0000313" key="1">
    <source>
        <dbReference type="EMBL" id="WGK70229.1"/>
    </source>
</evidence>
<gene>
    <name evidence="1" type="ORF">P0082_05045</name>
</gene>
<organism evidence="1 2">
    <name type="scientific">Candidatus Haliotispira prima</name>
    <dbReference type="NCBI Taxonomy" id="3034016"/>
    <lineage>
        <taxon>Bacteria</taxon>
        <taxon>Pseudomonadati</taxon>
        <taxon>Spirochaetota</taxon>
        <taxon>Spirochaetia</taxon>
        <taxon>Spirochaetales</taxon>
        <taxon>Spirochaetaceae</taxon>
        <taxon>Candidatus Haliotispira</taxon>
    </lineage>
</organism>
<evidence type="ECO:0000313" key="2">
    <source>
        <dbReference type="Proteomes" id="UP001228690"/>
    </source>
</evidence>
<keyword evidence="2" id="KW-1185">Reference proteome</keyword>
<dbReference type="Proteomes" id="UP001228690">
    <property type="component" value="Chromosome"/>
</dbReference>
<accession>A0ABY8MJM7</accession>
<proteinExistence type="predicted"/>